<gene>
    <name evidence="4" type="ORF">KK2020170_12840</name>
</gene>
<keyword evidence="5" id="KW-1185">Reference proteome</keyword>
<feature type="domain" description="Secretion system C-terminal sorting" evidence="3">
    <location>
        <begin position="573"/>
        <end position="641"/>
    </location>
</feature>
<accession>A0ABM7S4G2</accession>
<sequence>MKKALLLSISLFFASQVEAQMYVSPSSYVYVNDQFVYVTQDVNLDNNGNFYLRNQSQLLQGTSAAGANSGLGNLSVYQEGTTNNFQYNYWCSPVGVPAAGAGNSNFGITRLFRPSVADKVTSTAASIVSSYDGVATNSSLSISNQWIWKYTAQNVYAPGGGGWVYVGSGSTVLPGQGFTMKGTSGSDNLVSDSNEGIQNNVGSAQRYDFRGKPYDGNMSATVSNVNGANYINLTLVGNPYPSAINLNYYLLENSGYIVNPSTGAVSGTGAGAQIDNTAYFWEHDKSANTHLVGGYVGGYGTYVPNMTNIANNGTYVAAPMNTYSADGESQTGSTAGSNVFERQFTPVGQGFMVHGAVPAGTVTVRNRYRVFVKEGVINNSQFERNSQVELSDEYWGEIPNVAGTDYTKIKKNGFDPNFKIHTRINDEVIYEDALVFGDIAEENFDYFDALCAYANASKVAYLTTPDGAEKLVISSQPFNIDSKFPLTFVTNEQSTFKVKVSDYSQFDLAENIYLHDKETGIYYDIKNSEYSANFQAGNYSNRFEITFKNLAVDLSNENAIVADSFQVFQNNGSGMLTVFNSMNKDVLELSLYDVTGKLVISKANLGKGQTIEVSTAGLSDGVYIVKLNTRDNFSVDKKVQIAR</sequence>
<dbReference type="InterPro" id="IPR026444">
    <property type="entry name" value="Secre_tail"/>
</dbReference>
<reference evidence="4 5" key="1">
    <citation type="submission" date="2021-06" db="EMBL/GenBank/DDBJ databases">
        <title>Whole genome sequences of Flavobacterium sp. KK2020170 and assembly.</title>
        <authorList>
            <person name="Kitahara K."/>
            <person name="Miyoshi S."/>
            <person name="Uesaka K."/>
        </authorList>
    </citation>
    <scope>NUCLEOTIDE SEQUENCE [LARGE SCALE GENOMIC DNA]</scope>
    <source>
        <strain evidence="4 5">KK2020170</strain>
    </source>
</reference>
<dbReference type="Proteomes" id="UP000825258">
    <property type="component" value="Chromosome"/>
</dbReference>
<evidence type="ECO:0000313" key="4">
    <source>
        <dbReference type="EMBL" id="BCY28416.1"/>
    </source>
</evidence>
<dbReference type="Pfam" id="PF18962">
    <property type="entry name" value="Por_Secre_tail"/>
    <property type="match status" value="1"/>
</dbReference>
<name>A0ABM7S4G2_9FLAO</name>
<feature type="signal peptide" evidence="2">
    <location>
        <begin position="1"/>
        <end position="19"/>
    </location>
</feature>
<evidence type="ECO:0000259" key="3">
    <source>
        <dbReference type="Pfam" id="PF18962"/>
    </source>
</evidence>
<protein>
    <submittedName>
        <fullName evidence="4">T9SS C-terminal target domain-containing protein</fullName>
    </submittedName>
</protein>
<dbReference type="NCBIfam" id="TIGR04183">
    <property type="entry name" value="Por_Secre_tail"/>
    <property type="match status" value="1"/>
</dbReference>
<evidence type="ECO:0000256" key="1">
    <source>
        <dbReference type="ARBA" id="ARBA00022729"/>
    </source>
</evidence>
<dbReference type="EMBL" id="AP024749">
    <property type="protein sequence ID" value="BCY28416.1"/>
    <property type="molecule type" value="Genomic_DNA"/>
</dbReference>
<evidence type="ECO:0000313" key="5">
    <source>
        <dbReference type="Proteomes" id="UP000825258"/>
    </source>
</evidence>
<keyword evidence="1 2" id="KW-0732">Signal</keyword>
<evidence type="ECO:0000256" key="2">
    <source>
        <dbReference type="SAM" id="SignalP"/>
    </source>
</evidence>
<proteinExistence type="predicted"/>
<dbReference type="RefSeq" id="WP_221257536.1">
    <property type="nucleotide sequence ID" value="NZ_AP024749.1"/>
</dbReference>
<organism evidence="4 5">
    <name type="scientific">Flavobacterium okayamense</name>
    <dbReference type="NCBI Taxonomy" id="2830782"/>
    <lineage>
        <taxon>Bacteria</taxon>
        <taxon>Pseudomonadati</taxon>
        <taxon>Bacteroidota</taxon>
        <taxon>Flavobacteriia</taxon>
        <taxon>Flavobacteriales</taxon>
        <taxon>Flavobacteriaceae</taxon>
        <taxon>Flavobacterium</taxon>
    </lineage>
</organism>
<feature type="chain" id="PRO_5046689355" evidence="2">
    <location>
        <begin position="20"/>
        <end position="643"/>
    </location>
</feature>